<dbReference type="EMBL" id="LR593887">
    <property type="protein sequence ID" value="VTR98042.1"/>
    <property type="molecule type" value="Genomic_DNA"/>
</dbReference>
<dbReference type="GO" id="GO:0009116">
    <property type="term" value="P:nucleoside metabolic process"/>
    <property type="evidence" value="ECO:0007669"/>
    <property type="project" value="InterPro"/>
</dbReference>
<dbReference type="GO" id="GO:0019284">
    <property type="term" value="P:L-methionine salvage from S-adenosylmethionine"/>
    <property type="evidence" value="ECO:0007669"/>
    <property type="project" value="TreeGrafter"/>
</dbReference>
<dbReference type="InterPro" id="IPR000845">
    <property type="entry name" value="Nucleoside_phosphorylase_d"/>
</dbReference>
<dbReference type="KEGG" id="tim:GMBLW1_26520"/>
<reference evidence="2" key="1">
    <citation type="submission" date="2019-04" db="EMBL/GenBank/DDBJ databases">
        <authorList>
            <consortium name="Science for Life Laboratories"/>
        </authorList>
    </citation>
    <scope>NUCLEOTIDE SEQUENCE</scope>
    <source>
        <strain evidence="2">MBLW1</strain>
    </source>
</reference>
<dbReference type="EMBL" id="LR586016">
    <property type="protein sequence ID" value="VIP01308.1"/>
    <property type="molecule type" value="Genomic_DNA"/>
</dbReference>
<dbReference type="GO" id="GO:0008930">
    <property type="term" value="F:methylthioadenosine nucleosidase activity"/>
    <property type="evidence" value="ECO:0007669"/>
    <property type="project" value="TreeGrafter"/>
</dbReference>
<keyword evidence="3" id="KW-1185">Reference proteome</keyword>
<name>A0A6C2YIE4_9BACT</name>
<dbReference type="FunCoup" id="A0A6C2YIE4">
    <property type="interactions" value="216"/>
</dbReference>
<evidence type="ECO:0000313" key="3">
    <source>
        <dbReference type="Proteomes" id="UP000464378"/>
    </source>
</evidence>
<sequence length="267" mass="29780">MNELECDILIFFATTTEKEQLEHVASELGIPFQKKKDSRLGRYYHMGVIGSNRVRAVQTKMGSFFHQASASQAIRFLNATSAKSIIQVGMAFGIDRSIQNYGDVLVSEWIFPYDYRIVEHCAGNEHQPESYRNVYQKANRFVAKEQLVTMLTNASLKDESLRVHSGGLLSGGARIRSQRFLRDLLEDVTDNNPPGGYIGGEMEGVGLLAACDSNDPIWVVVKGISDFADDSQQANVKQYRETACRNAAMLVLRAIQGLEQSADEMET</sequence>
<dbReference type="PANTHER" id="PTHR46832:SF1">
    <property type="entry name" value="5'-METHYLTHIOADENOSINE_S-ADENOSYLHOMOCYSTEINE NUCLEOSIDASE"/>
    <property type="match status" value="1"/>
</dbReference>
<dbReference type="Gene3D" id="3.40.50.1580">
    <property type="entry name" value="Nucleoside phosphorylase domain"/>
    <property type="match status" value="1"/>
</dbReference>
<gene>
    <name evidence="2" type="ORF">GMBLW1_26520</name>
</gene>
<dbReference type="RefSeq" id="WP_162656526.1">
    <property type="nucleotide sequence ID" value="NZ_LR593887.1"/>
</dbReference>
<organism evidence="2">
    <name type="scientific">Tuwongella immobilis</name>
    <dbReference type="NCBI Taxonomy" id="692036"/>
    <lineage>
        <taxon>Bacteria</taxon>
        <taxon>Pseudomonadati</taxon>
        <taxon>Planctomycetota</taxon>
        <taxon>Planctomycetia</taxon>
        <taxon>Gemmatales</taxon>
        <taxon>Gemmataceae</taxon>
        <taxon>Tuwongella</taxon>
    </lineage>
</organism>
<dbReference type="PANTHER" id="PTHR46832">
    <property type="entry name" value="5'-METHYLTHIOADENOSINE/S-ADENOSYLHOMOCYSTEINE NUCLEOSIDASE"/>
    <property type="match status" value="1"/>
</dbReference>
<feature type="domain" description="Nucleoside phosphorylase" evidence="1">
    <location>
        <begin position="19"/>
        <end position="255"/>
    </location>
</feature>
<dbReference type="Pfam" id="PF01048">
    <property type="entry name" value="PNP_UDP_1"/>
    <property type="match status" value="1"/>
</dbReference>
<accession>A0A6C2YIE4</accession>
<evidence type="ECO:0000313" key="2">
    <source>
        <dbReference type="EMBL" id="VIP01308.1"/>
    </source>
</evidence>
<dbReference type="SUPFAM" id="SSF53167">
    <property type="entry name" value="Purine and uridine phosphorylases"/>
    <property type="match status" value="1"/>
</dbReference>
<dbReference type="GO" id="GO:0005829">
    <property type="term" value="C:cytosol"/>
    <property type="evidence" value="ECO:0007669"/>
    <property type="project" value="TreeGrafter"/>
</dbReference>
<dbReference type="InParanoid" id="A0A6C2YIE4"/>
<dbReference type="AlphaFoldDB" id="A0A6C2YIE4"/>
<dbReference type="GO" id="GO:0008782">
    <property type="term" value="F:adenosylhomocysteine nucleosidase activity"/>
    <property type="evidence" value="ECO:0007669"/>
    <property type="project" value="TreeGrafter"/>
</dbReference>
<protein>
    <recommendedName>
        <fullName evidence="1">Nucleoside phosphorylase domain-containing protein</fullName>
    </recommendedName>
</protein>
<dbReference type="InterPro" id="IPR035994">
    <property type="entry name" value="Nucleoside_phosphorylase_sf"/>
</dbReference>
<evidence type="ECO:0000259" key="1">
    <source>
        <dbReference type="Pfam" id="PF01048"/>
    </source>
</evidence>
<proteinExistence type="predicted"/>
<dbReference type="Proteomes" id="UP000464378">
    <property type="component" value="Chromosome"/>
</dbReference>